<dbReference type="SMART" id="SM00292">
    <property type="entry name" value="BRCT"/>
    <property type="match status" value="1"/>
</dbReference>
<dbReference type="SUPFAM" id="SSF52540">
    <property type="entry name" value="P-loop containing nucleoside triphosphate hydrolases"/>
    <property type="match status" value="1"/>
</dbReference>
<gene>
    <name evidence="9" type="ORF">JBS370_LOCUS27029</name>
    <name evidence="8" type="ORF">ZHD862_LOCUS33699</name>
</gene>
<dbReference type="Proteomes" id="UP000663864">
    <property type="component" value="Unassembled WGS sequence"/>
</dbReference>
<evidence type="ECO:0000256" key="5">
    <source>
        <dbReference type="ARBA" id="ARBA00022840"/>
    </source>
</evidence>
<keyword evidence="4" id="KW-0547">Nucleotide-binding</keyword>
<dbReference type="PROSITE" id="PS50172">
    <property type="entry name" value="BRCT"/>
    <property type="match status" value="1"/>
</dbReference>
<dbReference type="PANTHER" id="PTHR23389:SF6">
    <property type="entry name" value="REPLICATION FACTOR C SUBUNIT 1"/>
    <property type="match status" value="1"/>
</dbReference>
<dbReference type="PANTHER" id="PTHR23389">
    <property type="entry name" value="CHROMOSOME TRANSMISSION FIDELITY FACTOR 18"/>
    <property type="match status" value="1"/>
</dbReference>
<evidence type="ECO:0000259" key="7">
    <source>
        <dbReference type="PROSITE" id="PS50172"/>
    </source>
</evidence>
<dbReference type="Gene3D" id="3.40.50.300">
    <property type="entry name" value="P-loop containing nucleotide triphosphate hydrolases"/>
    <property type="match status" value="1"/>
</dbReference>
<organism evidence="8 10">
    <name type="scientific">Rotaria sordida</name>
    <dbReference type="NCBI Taxonomy" id="392033"/>
    <lineage>
        <taxon>Eukaryota</taxon>
        <taxon>Metazoa</taxon>
        <taxon>Spiralia</taxon>
        <taxon>Gnathifera</taxon>
        <taxon>Rotifera</taxon>
        <taxon>Eurotatoria</taxon>
        <taxon>Bdelloidea</taxon>
        <taxon>Philodinida</taxon>
        <taxon>Philodinidae</taxon>
        <taxon>Rotaria</taxon>
    </lineage>
</organism>
<dbReference type="GO" id="GO:0006260">
    <property type="term" value="P:DNA replication"/>
    <property type="evidence" value="ECO:0007669"/>
    <property type="project" value="UniProtKB-KW"/>
</dbReference>
<reference evidence="8" key="1">
    <citation type="submission" date="2021-02" db="EMBL/GenBank/DDBJ databases">
        <authorList>
            <person name="Nowell W R."/>
        </authorList>
    </citation>
    <scope>NUCLEOTIDE SEQUENCE</scope>
</reference>
<evidence type="ECO:0000256" key="4">
    <source>
        <dbReference type="ARBA" id="ARBA00022741"/>
    </source>
</evidence>
<protein>
    <recommendedName>
        <fullName evidence="7">BRCT domain-containing protein</fullName>
    </recommendedName>
</protein>
<dbReference type="Pfam" id="PF00533">
    <property type="entry name" value="BRCT"/>
    <property type="match status" value="1"/>
</dbReference>
<evidence type="ECO:0000256" key="6">
    <source>
        <dbReference type="ARBA" id="ARBA00023242"/>
    </source>
</evidence>
<comment type="caution">
    <text evidence="8">The sequence shown here is derived from an EMBL/GenBank/DDBJ whole genome shotgun (WGS) entry which is preliminary data.</text>
</comment>
<keyword evidence="5" id="KW-0067">ATP-binding</keyword>
<name>A0A815LUX7_9BILA</name>
<comment type="similarity">
    <text evidence="2">Belongs to the activator 1 large subunit family.</text>
</comment>
<evidence type="ECO:0000313" key="9">
    <source>
        <dbReference type="EMBL" id="CAF4014383.1"/>
    </source>
</evidence>
<dbReference type="EMBL" id="CAJOBD010004950">
    <property type="protein sequence ID" value="CAF4014383.1"/>
    <property type="molecule type" value="Genomic_DNA"/>
</dbReference>
<dbReference type="GO" id="GO:0005634">
    <property type="term" value="C:nucleus"/>
    <property type="evidence" value="ECO:0007669"/>
    <property type="project" value="UniProtKB-SubCell"/>
</dbReference>
<evidence type="ECO:0000313" key="8">
    <source>
        <dbReference type="EMBL" id="CAF1415067.1"/>
    </source>
</evidence>
<evidence type="ECO:0000313" key="10">
    <source>
        <dbReference type="Proteomes" id="UP000663864"/>
    </source>
</evidence>
<dbReference type="GO" id="GO:0003677">
    <property type="term" value="F:DNA binding"/>
    <property type="evidence" value="ECO:0007669"/>
    <property type="project" value="TreeGrafter"/>
</dbReference>
<dbReference type="GO" id="GO:0005524">
    <property type="term" value="F:ATP binding"/>
    <property type="evidence" value="ECO:0007669"/>
    <property type="project" value="UniProtKB-KW"/>
</dbReference>
<sequence>MNRGGPDVPASKIIPDGEKNCLNSLTFVISDVLQSLERDECNTLIEKYGGRVTTTISGKTNYLIIGRDLSETKMNKAREMNIKIISKDDLLELIRTRPEVDKYKPTTIKHLIEQQAKSSFRFNRNEDPSMFKPALLSGPSGIGKTTTAQLVYM</sequence>
<dbReference type="InterPro" id="IPR036420">
    <property type="entry name" value="BRCT_dom_sf"/>
</dbReference>
<accession>A0A815LUX7</accession>
<evidence type="ECO:0000256" key="3">
    <source>
        <dbReference type="ARBA" id="ARBA00022705"/>
    </source>
</evidence>
<dbReference type="AlphaFoldDB" id="A0A815LUX7"/>
<proteinExistence type="inferred from homology"/>
<evidence type="ECO:0000256" key="2">
    <source>
        <dbReference type="ARBA" id="ARBA00006116"/>
    </source>
</evidence>
<dbReference type="EMBL" id="CAJNOT010004083">
    <property type="protein sequence ID" value="CAF1415067.1"/>
    <property type="molecule type" value="Genomic_DNA"/>
</dbReference>
<dbReference type="Gene3D" id="3.40.50.10190">
    <property type="entry name" value="BRCT domain"/>
    <property type="match status" value="1"/>
</dbReference>
<feature type="domain" description="BRCT" evidence="7">
    <location>
        <begin position="17"/>
        <end position="97"/>
    </location>
</feature>
<keyword evidence="6" id="KW-0539">Nucleus</keyword>
<evidence type="ECO:0000256" key="1">
    <source>
        <dbReference type="ARBA" id="ARBA00004123"/>
    </source>
</evidence>
<dbReference type="Proteomes" id="UP000663836">
    <property type="component" value="Unassembled WGS sequence"/>
</dbReference>
<dbReference type="InterPro" id="IPR027417">
    <property type="entry name" value="P-loop_NTPase"/>
</dbReference>
<comment type="subcellular location">
    <subcellularLocation>
        <location evidence="1">Nucleus</location>
    </subcellularLocation>
</comment>
<dbReference type="InterPro" id="IPR001357">
    <property type="entry name" value="BRCT_dom"/>
</dbReference>
<feature type="non-terminal residue" evidence="8">
    <location>
        <position position="1"/>
    </location>
</feature>
<keyword evidence="3" id="KW-0235">DNA replication</keyword>
<dbReference type="SUPFAM" id="SSF52113">
    <property type="entry name" value="BRCT domain"/>
    <property type="match status" value="1"/>
</dbReference>
<dbReference type="FunFam" id="3.40.50.10190:FF:000001">
    <property type="entry name" value="Replication factor C subunit 1"/>
    <property type="match status" value="1"/>
</dbReference>